<keyword evidence="2" id="KW-1185">Reference proteome</keyword>
<keyword evidence="1" id="KW-0812">Transmembrane</keyword>
<dbReference type="Pfam" id="PF10325">
    <property type="entry name" value="7TM_GPCR_Srz"/>
    <property type="match status" value="1"/>
</dbReference>
<reference evidence="3" key="1">
    <citation type="submission" date="2016-11" db="UniProtKB">
        <authorList>
            <consortium name="WormBaseParasite"/>
        </authorList>
    </citation>
    <scope>IDENTIFICATION</scope>
</reference>
<dbReference type="WBParaSite" id="Csp11.Scaffold612.g5876.t1">
    <property type="protein sequence ID" value="Csp11.Scaffold612.g5876.t1"/>
    <property type="gene ID" value="Csp11.Scaffold612.g5876"/>
</dbReference>
<evidence type="ECO:0000313" key="3">
    <source>
        <dbReference type="WBParaSite" id="Csp11.Scaffold612.g5876.t1"/>
    </source>
</evidence>
<feature type="transmembrane region" description="Helical" evidence="1">
    <location>
        <begin position="63"/>
        <end position="86"/>
    </location>
</feature>
<protein>
    <submittedName>
        <fullName evidence="3">G_PROTEIN_RECEP_F1_2 domain-containing protein</fullName>
    </submittedName>
</protein>
<accession>A0A1I7TH48</accession>
<dbReference type="PANTHER" id="PTHR31720">
    <property type="entry name" value="SERPENTINE RECEPTOR, CLASS Z-RELATED"/>
    <property type="match status" value="1"/>
</dbReference>
<organism evidence="2 3">
    <name type="scientific">Caenorhabditis tropicalis</name>
    <dbReference type="NCBI Taxonomy" id="1561998"/>
    <lineage>
        <taxon>Eukaryota</taxon>
        <taxon>Metazoa</taxon>
        <taxon>Ecdysozoa</taxon>
        <taxon>Nematoda</taxon>
        <taxon>Chromadorea</taxon>
        <taxon>Rhabditida</taxon>
        <taxon>Rhabditina</taxon>
        <taxon>Rhabditomorpha</taxon>
        <taxon>Rhabditoidea</taxon>
        <taxon>Rhabditidae</taxon>
        <taxon>Peloderinae</taxon>
        <taxon>Caenorhabditis</taxon>
    </lineage>
</organism>
<dbReference type="Proteomes" id="UP000095282">
    <property type="component" value="Unplaced"/>
</dbReference>
<dbReference type="AlphaFoldDB" id="A0A1I7TH48"/>
<evidence type="ECO:0000256" key="1">
    <source>
        <dbReference type="SAM" id="Phobius"/>
    </source>
</evidence>
<keyword evidence="1" id="KW-0472">Membrane</keyword>
<evidence type="ECO:0000313" key="2">
    <source>
        <dbReference type="Proteomes" id="UP000095282"/>
    </source>
</evidence>
<proteinExistence type="predicted"/>
<dbReference type="InterPro" id="IPR018817">
    <property type="entry name" value="7TM_GPCR_serpentine_rcpt_Srz"/>
</dbReference>
<keyword evidence="1" id="KW-1133">Transmembrane helix</keyword>
<feature type="transmembrane region" description="Helical" evidence="1">
    <location>
        <begin position="25"/>
        <end position="42"/>
    </location>
</feature>
<sequence length="151" mass="17425">MVWSIYAFVIFLAVAEFFDKISNVYFASNILLLLSACLYIPITVSIRRFNFLPSSKLNSPERYVLWQLVSIIILKFSYPVIVLTILDVDEEAIILCRSVDGFLIPLTVQISYFGSNRRNMKKLISTFKFWNYCRKKTAVVSMDNSINPSTI</sequence>
<name>A0A1I7TH48_9PELO</name>